<evidence type="ECO:0000256" key="9">
    <source>
        <dbReference type="ARBA" id="ARBA00023163"/>
    </source>
</evidence>
<dbReference type="Gene3D" id="1.10.150.390">
    <property type="match status" value="1"/>
</dbReference>
<evidence type="ECO:0000256" key="1">
    <source>
        <dbReference type="ARBA" id="ARBA00004123"/>
    </source>
</evidence>
<evidence type="ECO:0000256" key="7">
    <source>
        <dbReference type="ARBA" id="ARBA00022833"/>
    </source>
</evidence>
<keyword evidence="9" id="KW-0804">Transcription</keyword>
<dbReference type="GO" id="GO:0003677">
    <property type="term" value="F:DNA binding"/>
    <property type="evidence" value="ECO:0007669"/>
    <property type="project" value="InterPro"/>
</dbReference>
<dbReference type="InterPro" id="IPR007081">
    <property type="entry name" value="RNA_pol_Rpb1_5"/>
</dbReference>
<dbReference type="Pfam" id="PF04998">
    <property type="entry name" value="RNA_pol_Rpb1_5"/>
    <property type="match status" value="1"/>
</dbReference>
<evidence type="ECO:0000313" key="14">
    <source>
        <dbReference type="Proteomes" id="UP001189122"/>
    </source>
</evidence>
<dbReference type="AlphaFoldDB" id="A0A7I8J9S5"/>
<evidence type="ECO:0000256" key="2">
    <source>
        <dbReference type="ARBA" id="ARBA00012418"/>
    </source>
</evidence>
<evidence type="ECO:0000256" key="3">
    <source>
        <dbReference type="ARBA" id="ARBA00022478"/>
    </source>
</evidence>
<dbReference type="GO" id="GO:0005665">
    <property type="term" value="C:RNA polymerase II, core complex"/>
    <property type="evidence" value="ECO:0007669"/>
    <property type="project" value="TreeGrafter"/>
</dbReference>
<gene>
    <name evidence="13" type="ORF">SI7747_10013124</name>
</gene>
<sequence length="244" mass="27325">MVDKKLSMADIAEKINLEFDDDLTCIFNDDNADKLILRIRIMNDDAPKGELQDENEGFKTVNEWALDTEGVNLLAVMCHEDVDATRTTSNHLIEVIEVLGIEAVRRSLLDEMRAVISFDGSYVNYRHLAILCDTMTYRGHLMAITRHGINRNDTGPLMRCSFEETVDILLDAAVYAETDNLRGVTENIMLGQLAPIGTGGCSLYLNDQMLQQAIELQLPSYMEGLDYGMTPSRSPIMGTPYHEG</sequence>
<proteinExistence type="predicted"/>
<evidence type="ECO:0000259" key="11">
    <source>
        <dbReference type="Pfam" id="PF04990"/>
    </source>
</evidence>
<accession>A0A7I8J9S5</accession>
<keyword evidence="6" id="KW-0479">Metal-binding</keyword>
<keyword evidence="5" id="KW-0548">Nucleotidyltransferase</keyword>
<dbReference type="Proteomes" id="UP001189122">
    <property type="component" value="Unassembled WGS sequence"/>
</dbReference>
<dbReference type="EMBL" id="CACRZD030000010">
    <property type="protein sequence ID" value="CAA6666731.1"/>
    <property type="molecule type" value="Genomic_DNA"/>
</dbReference>
<keyword evidence="14" id="KW-1185">Reference proteome</keyword>
<dbReference type="Pfam" id="PF04990">
    <property type="entry name" value="RNA_pol_Rpb1_7"/>
    <property type="match status" value="1"/>
</dbReference>
<feature type="domain" description="RNA polymerase Rpb1" evidence="11">
    <location>
        <begin position="1"/>
        <end position="54"/>
    </location>
</feature>
<name>A0A7I8J9S5_SPIIN</name>
<dbReference type="GO" id="GO:0046872">
    <property type="term" value="F:metal ion binding"/>
    <property type="evidence" value="ECO:0007669"/>
    <property type="project" value="UniProtKB-KW"/>
</dbReference>
<dbReference type="InterPro" id="IPR038593">
    <property type="entry name" value="RNA_pol_Rpb1_7_sf"/>
</dbReference>
<evidence type="ECO:0000259" key="12">
    <source>
        <dbReference type="Pfam" id="PF04998"/>
    </source>
</evidence>
<dbReference type="FunFam" id="1.10.150.390:FF:000001">
    <property type="entry name" value="DNA-directed RNA polymerase subunit"/>
    <property type="match status" value="1"/>
</dbReference>
<dbReference type="SUPFAM" id="SSF64484">
    <property type="entry name" value="beta and beta-prime subunits of DNA dependent RNA-polymerase"/>
    <property type="match status" value="1"/>
</dbReference>
<protein>
    <recommendedName>
        <fullName evidence="2">DNA-directed RNA polymerase</fullName>
        <ecNumber evidence="2">2.7.7.6</ecNumber>
    </recommendedName>
</protein>
<keyword evidence="8" id="KW-0460">Magnesium</keyword>
<dbReference type="Gene3D" id="3.30.1360.140">
    <property type="match status" value="1"/>
</dbReference>
<dbReference type="PANTHER" id="PTHR19376">
    <property type="entry name" value="DNA-DIRECTED RNA POLYMERASE"/>
    <property type="match status" value="1"/>
</dbReference>
<dbReference type="GO" id="GO:0003899">
    <property type="term" value="F:DNA-directed RNA polymerase activity"/>
    <property type="evidence" value="ECO:0007669"/>
    <property type="project" value="UniProtKB-EC"/>
</dbReference>
<feature type="domain" description="RNA polymerase Rpb1" evidence="12">
    <location>
        <begin position="55"/>
        <end position="155"/>
    </location>
</feature>
<reference evidence="13 14" key="1">
    <citation type="submission" date="2019-12" db="EMBL/GenBank/DDBJ databases">
        <authorList>
            <person name="Scholz U."/>
            <person name="Mascher M."/>
            <person name="Fiebig A."/>
        </authorList>
    </citation>
    <scope>NUCLEOTIDE SEQUENCE</scope>
</reference>
<dbReference type="InterPro" id="IPR007073">
    <property type="entry name" value="RNA_pol_Rpb1_7"/>
</dbReference>
<keyword evidence="4" id="KW-0808">Transferase</keyword>
<evidence type="ECO:0000256" key="10">
    <source>
        <dbReference type="ARBA" id="ARBA00023242"/>
    </source>
</evidence>
<evidence type="ECO:0000256" key="4">
    <source>
        <dbReference type="ARBA" id="ARBA00022679"/>
    </source>
</evidence>
<evidence type="ECO:0000256" key="5">
    <source>
        <dbReference type="ARBA" id="ARBA00022695"/>
    </source>
</evidence>
<dbReference type="InterPro" id="IPR045867">
    <property type="entry name" value="DNA-dir_RpoC_beta_prime"/>
</dbReference>
<comment type="subcellular location">
    <subcellularLocation>
        <location evidence="1">Nucleus</location>
    </subcellularLocation>
</comment>
<keyword evidence="7" id="KW-0862">Zinc</keyword>
<evidence type="ECO:0000256" key="8">
    <source>
        <dbReference type="ARBA" id="ARBA00022842"/>
    </source>
</evidence>
<dbReference type="GO" id="GO:0006351">
    <property type="term" value="P:DNA-templated transcription"/>
    <property type="evidence" value="ECO:0007669"/>
    <property type="project" value="InterPro"/>
</dbReference>
<organism evidence="13">
    <name type="scientific">Spirodela intermedia</name>
    <name type="common">Intermediate duckweed</name>
    <dbReference type="NCBI Taxonomy" id="51605"/>
    <lineage>
        <taxon>Eukaryota</taxon>
        <taxon>Viridiplantae</taxon>
        <taxon>Streptophyta</taxon>
        <taxon>Embryophyta</taxon>
        <taxon>Tracheophyta</taxon>
        <taxon>Spermatophyta</taxon>
        <taxon>Magnoliopsida</taxon>
        <taxon>Liliopsida</taxon>
        <taxon>Araceae</taxon>
        <taxon>Lemnoideae</taxon>
        <taxon>Spirodela</taxon>
    </lineage>
</organism>
<evidence type="ECO:0000256" key="6">
    <source>
        <dbReference type="ARBA" id="ARBA00022723"/>
    </source>
</evidence>
<evidence type="ECO:0000313" key="13">
    <source>
        <dbReference type="EMBL" id="CAA2627471.1"/>
    </source>
</evidence>
<dbReference type="EMBL" id="LR743597">
    <property type="protein sequence ID" value="CAA2627471.1"/>
    <property type="molecule type" value="Genomic_DNA"/>
</dbReference>
<keyword evidence="10" id="KW-0539">Nucleus</keyword>
<dbReference type="EC" id="2.7.7.6" evidence="2"/>
<dbReference type="PANTHER" id="PTHR19376:SF37">
    <property type="entry name" value="DNA-DIRECTED RNA POLYMERASE II SUBUNIT RPB1"/>
    <property type="match status" value="1"/>
</dbReference>
<keyword evidence="3" id="KW-0240">DNA-directed RNA polymerase</keyword>